<dbReference type="PROSITE" id="PS51294">
    <property type="entry name" value="HTH_MYB"/>
    <property type="match status" value="1"/>
</dbReference>
<dbReference type="Proteomes" id="UP000683925">
    <property type="component" value="Unassembled WGS sequence"/>
</dbReference>
<evidence type="ECO:0000313" key="3">
    <source>
        <dbReference type="EMBL" id="CAD8142815.1"/>
    </source>
</evidence>
<dbReference type="CDD" id="cd00167">
    <property type="entry name" value="SANT"/>
    <property type="match status" value="1"/>
</dbReference>
<dbReference type="OrthoDB" id="303274at2759"/>
<organism evidence="3 4">
    <name type="scientific">Paramecium octaurelia</name>
    <dbReference type="NCBI Taxonomy" id="43137"/>
    <lineage>
        <taxon>Eukaryota</taxon>
        <taxon>Sar</taxon>
        <taxon>Alveolata</taxon>
        <taxon>Ciliophora</taxon>
        <taxon>Intramacronucleata</taxon>
        <taxon>Oligohymenophorea</taxon>
        <taxon>Peniculida</taxon>
        <taxon>Parameciidae</taxon>
        <taxon>Paramecium</taxon>
    </lineage>
</organism>
<dbReference type="InterPro" id="IPR001005">
    <property type="entry name" value="SANT/Myb"/>
</dbReference>
<dbReference type="Pfam" id="PF00249">
    <property type="entry name" value="Myb_DNA-binding"/>
    <property type="match status" value="1"/>
</dbReference>
<evidence type="ECO:0008006" key="5">
    <source>
        <dbReference type="Google" id="ProtNLM"/>
    </source>
</evidence>
<gene>
    <name evidence="3" type="ORF">POCTA_138.1.T0140167</name>
</gene>
<feature type="domain" description="Myb-like" evidence="1">
    <location>
        <begin position="43"/>
        <end position="93"/>
    </location>
</feature>
<sequence length="163" mass="19351">MHSETNNSETDILILNKNDESLTYGCRKQDKKLNLQLKKKPIHKKQKAKQFTLEEDQLLLLQVIRIGKRFEAIARNFPKRSKHELKNRYYTHLRDRENEIFDPQSLFYVSHEAPKKNKNSQSNYHELSVQLQNVGIEEEYKAILEKFIGQVSDLFSFIKSFPI</sequence>
<proteinExistence type="predicted"/>
<evidence type="ECO:0000313" key="4">
    <source>
        <dbReference type="Proteomes" id="UP000683925"/>
    </source>
</evidence>
<dbReference type="EMBL" id="CAJJDP010000014">
    <property type="protein sequence ID" value="CAD8142815.1"/>
    <property type="molecule type" value="Genomic_DNA"/>
</dbReference>
<dbReference type="SMART" id="SM00717">
    <property type="entry name" value="SANT"/>
    <property type="match status" value="1"/>
</dbReference>
<feature type="domain" description="HTH myb-type" evidence="2">
    <location>
        <begin position="40"/>
        <end position="97"/>
    </location>
</feature>
<dbReference type="OMA" id="YHELSVQ"/>
<reference evidence="3" key="1">
    <citation type="submission" date="2021-01" db="EMBL/GenBank/DDBJ databases">
        <authorList>
            <consortium name="Genoscope - CEA"/>
            <person name="William W."/>
        </authorList>
    </citation>
    <scope>NUCLEOTIDE SEQUENCE</scope>
</reference>
<dbReference type="AlphaFoldDB" id="A0A8S1SQ11"/>
<name>A0A8S1SQ11_PAROT</name>
<comment type="caution">
    <text evidence="3">The sequence shown here is derived from an EMBL/GenBank/DDBJ whole genome shotgun (WGS) entry which is preliminary data.</text>
</comment>
<dbReference type="InterPro" id="IPR017930">
    <property type="entry name" value="Myb_dom"/>
</dbReference>
<protein>
    <recommendedName>
        <fullName evidence="5">HTH myb-type domain-containing protein</fullName>
    </recommendedName>
</protein>
<evidence type="ECO:0000259" key="2">
    <source>
        <dbReference type="PROSITE" id="PS51294"/>
    </source>
</evidence>
<dbReference type="PROSITE" id="PS50090">
    <property type="entry name" value="MYB_LIKE"/>
    <property type="match status" value="1"/>
</dbReference>
<keyword evidence="4" id="KW-1185">Reference proteome</keyword>
<accession>A0A8S1SQ11</accession>
<evidence type="ECO:0000259" key="1">
    <source>
        <dbReference type="PROSITE" id="PS50090"/>
    </source>
</evidence>